<dbReference type="PANTHER" id="PTHR30622">
    <property type="entry name" value="UNDECAPRENYL-DIPHOSPHATASE"/>
    <property type="match status" value="1"/>
</dbReference>
<keyword evidence="11 17" id="KW-0472">Membrane</keyword>
<feature type="transmembrane region" description="Helical" evidence="17">
    <location>
        <begin position="188"/>
        <end position="209"/>
    </location>
</feature>
<dbReference type="AlphaFoldDB" id="A0A926F9E7"/>
<evidence type="ECO:0000313" key="19">
    <source>
        <dbReference type="Proteomes" id="UP000647416"/>
    </source>
</evidence>
<dbReference type="GO" id="GO:0009252">
    <property type="term" value="P:peptidoglycan biosynthetic process"/>
    <property type="evidence" value="ECO:0007669"/>
    <property type="project" value="UniProtKB-KW"/>
</dbReference>
<keyword evidence="8 17" id="KW-0133">Cell shape</keyword>
<evidence type="ECO:0000256" key="5">
    <source>
        <dbReference type="ARBA" id="ARBA00022475"/>
    </source>
</evidence>
<dbReference type="HAMAP" id="MF_01006">
    <property type="entry name" value="Undec_diphosphatase"/>
    <property type="match status" value="1"/>
</dbReference>
<comment type="miscellaneous">
    <text evidence="17">Bacitracin is thought to be involved in the inhibition of peptidoglycan synthesis by sequestering undecaprenyl diphosphate, thereby reducing the pool of lipid carrier available.</text>
</comment>
<keyword evidence="9 17" id="KW-0573">Peptidoglycan synthesis</keyword>
<feature type="transmembrane region" description="Helical" evidence="17">
    <location>
        <begin position="155"/>
        <end position="182"/>
    </location>
</feature>
<dbReference type="PANTHER" id="PTHR30622:SF3">
    <property type="entry name" value="UNDECAPRENYL-DIPHOSPHATASE"/>
    <property type="match status" value="1"/>
</dbReference>
<proteinExistence type="inferred from homology"/>
<dbReference type="Pfam" id="PF02673">
    <property type="entry name" value="BacA"/>
    <property type="match status" value="1"/>
</dbReference>
<evidence type="ECO:0000256" key="13">
    <source>
        <dbReference type="ARBA" id="ARBA00023316"/>
    </source>
</evidence>
<dbReference type="RefSeq" id="WP_178347973.1">
    <property type="nucleotide sequence ID" value="NZ_JACRTE010000001.1"/>
</dbReference>
<comment type="catalytic activity">
    <reaction evidence="16 17">
        <text>di-trans,octa-cis-undecaprenyl diphosphate + H2O = di-trans,octa-cis-undecaprenyl phosphate + phosphate + H(+)</text>
        <dbReference type="Rhea" id="RHEA:28094"/>
        <dbReference type="ChEBI" id="CHEBI:15377"/>
        <dbReference type="ChEBI" id="CHEBI:15378"/>
        <dbReference type="ChEBI" id="CHEBI:43474"/>
        <dbReference type="ChEBI" id="CHEBI:58405"/>
        <dbReference type="ChEBI" id="CHEBI:60392"/>
        <dbReference type="EC" id="3.6.1.27"/>
    </reaction>
</comment>
<dbReference type="GO" id="GO:0008360">
    <property type="term" value="P:regulation of cell shape"/>
    <property type="evidence" value="ECO:0007669"/>
    <property type="project" value="UniProtKB-KW"/>
</dbReference>
<dbReference type="GO" id="GO:0046677">
    <property type="term" value="P:response to antibiotic"/>
    <property type="evidence" value="ECO:0007669"/>
    <property type="project" value="UniProtKB-UniRule"/>
</dbReference>
<evidence type="ECO:0000256" key="2">
    <source>
        <dbReference type="ARBA" id="ARBA00010621"/>
    </source>
</evidence>
<evidence type="ECO:0000256" key="15">
    <source>
        <dbReference type="ARBA" id="ARBA00032932"/>
    </source>
</evidence>
<dbReference type="Proteomes" id="UP000647416">
    <property type="component" value="Unassembled WGS sequence"/>
</dbReference>
<dbReference type="InterPro" id="IPR003824">
    <property type="entry name" value="UppP"/>
</dbReference>
<evidence type="ECO:0000256" key="1">
    <source>
        <dbReference type="ARBA" id="ARBA00004651"/>
    </source>
</evidence>
<keyword evidence="19" id="KW-1185">Reference proteome</keyword>
<protein>
    <recommendedName>
        <fullName evidence="4 17">Undecaprenyl-diphosphatase</fullName>
        <ecNumber evidence="3 17">3.6.1.27</ecNumber>
    </recommendedName>
    <alternativeName>
        <fullName evidence="15 17">Bacitracin resistance protein</fullName>
    </alternativeName>
    <alternativeName>
        <fullName evidence="14 17">Undecaprenyl pyrophosphate phosphatase</fullName>
    </alternativeName>
</protein>
<feature type="transmembrane region" description="Helical" evidence="17">
    <location>
        <begin position="88"/>
        <end position="105"/>
    </location>
</feature>
<dbReference type="NCBIfam" id="NF001391">
    <property type="entry name" value="PRK00281.1-5"/>
    <property type="match status" value="1"/>
</dbReference>
<name>A0A926F9E7_9FIRM</name>
<evidence type="ECO:0000256" key="6">
    <source>
        <dbReference type="ARBA" id="ARBA00022692"/>
    </source>
</evidence>
<dbReference type="NCBIfam" id="NF001390">
    <property type="entry name" value="PRK00281.1-4"/>
    <property type="match status" value="1"/>
</dbReference>
<feature type="transmembrane region" description="Helical" evidence="17">
    <location>
        <begin position="117"/>
        <end position="134"/>
    </location>
</feature>
<accession>A0A926F9E7</accession>
<comment type="similarity">
    <text evidence="2 17">Belongs to the UppP family.</text>
</comment>
<evidence type="ECO:0000256" key="4">
    <source>
        <dbReference type="ARBA" id="ARBA00021581"/>
    </source>
</evidence>
<comment type="subcellular location">
    <subcellularLocation>
        <location evidence="1 17">Cell membrane</location>
        <topology evidence="1 17">Multi-pass membrane protein</topology>
    </subcellularLocation>
</comment>
<gene>
    <name evidence="17" type="primary">uppP</name>
    <name evidence="18" type="ORF">H8706_00035</name>
</gene>
<dbReference type="GO" id="GO:0050380">
    <property type="term" value="F:undecaprenyl-diphosphatase activity"/>
    <property type="evidence" value="ECO:0007669"/>
    <property type="project" value="UniProtKB-UniRule"/>
</dbReference>
<evidence type="ECO:0000256" key="7">
    <source>
        <dbReference type="ARBA" id="ARBA00022801"/>
    </source>
</evidence>
<keyword evidence="12 17" id="KW-0046">Antibiotic resistance</keyword>
<evidence type="ECO:0000256" key="8">
    <source>
        <dbReference type="ARBA" id="ARBA00022960"/>
    </source>
</evidence>
<keyword evidence="6 17" id="KW-0812">Transmembrane</keyword>
<organism evidence="18 19">
    <name type="scientific">Qingrenia yutianensis</name>
    <dbReference type="NCBI Taxonomy" id="2763676"/>
    <lineage>
        <taxon>Bacteria</taxon>
        <taxon>Bacillati</taxon>
        <taxon>Bacillota</taxon>
        <taxon>Clostridia</taxon>
        <taxon>Eubacteriales</taxon>
        <taxon>Oscillospiraceae</taxon>
        <taxon>Qingrenia</taxon>
    </lineage>
</organism>
<evidence type="ECO:0000256" key="14">
    <source>
        <dbReference type="ARBA" id="ARBA00032707"/>
    </source>
</evidence>
<evidence type="ECO:0000256" key="10">
    <source>
        <dbReference type="ARBA" id="ARBA00022989"/>
    </source>
</evidence>
<reference evidence="18" key="1">
    <citation type="submission" date="2020-08" db="EMBL/GenBank/DDBJ databases">
        <title>Genome public.</title>
        <authorList>
            <person name="Liu C."/>
            <person name="Sun Q."/>
        </authorList>
    </citation>
    <scope>NUCLEOTIDE SEQUENCE</scope>
    <source>
        <strain evidence="18">NSJ-50</strain>
    </source>
</reference>
<evidence type="ECO:0000256" key="17">
    <source>
        <dbReference type="HAMAP-Rule" id="MF_01006"/>
    </source>
</evidence>
<evidence type="ECO:0000256" key="9">
    <source>
        <dbReference type="ARBA" id="ARBA00022984"/>
    </source>
</evidence>
<comment type="function">
    <text evidence="17">Catalyzes the dephosphorylation of undecaprenyl diphosphate (UPP). Confers resistance to bacitracin.</text>
</comment>
<dbReference type="NCBIfam" id="TIGR00753">
    <property type="entry name" value="undec_PP_bacA"/>
    <property type="match status" value="1"/>
</dbReference>
<dbReference type="EMBL" id="JACRTE010000001">
    <property type="protein sequence ID" value="MBC8595262.1"/>
    <property type="molecule type" value="Genomic_DNA"/>
</dbReference>
<feature type="transmembrane region" description="Helical" evidence="17">
    <location>
        <begin position="48"/>
        <end position="68"/>
    </location>
</feature>
<keyword evidence="5 17" id="KW-1003">Cell membrane</keyword>
<comment type="caution">
    <text evidence="18">The sequence shown here is derived from an EMBL/GenBank/DDBJ whole genome shotgun (WGS) entry which is preliminary data.</text>
</comment>
<dbReference type="GO" id="GO:0005886">
    <property type="term" value="C:plasma membrane"/>
    <property type="evidence" value="ECO:0007669"/>
    <property type="project" value="UniProtKB-SubCell"/>
</dbReference>
<evidence type="ECO:0000313" key="18">
    <source>
        <dbReference type="EMBL" id="MBC8595262.1"/>
    </source>
</evidence>
<keyword evidence="13 17" id="KW-0961">Cell wall biogenesis/degradation</keyword>
<dbReference type="EC" id="3.6.1.27" evidence="3 17"/>
<evidence type="ECO:0000256" key="12">
    <source>
        <dbReference type="ARBA" id="ARBA00023251"/>
    </source>
</evidence>
<keyword evidence="7 17" id="KW-0378">Hydrolase</keyword>
<sequence>MTVLNFIRAFIYGVIQGITEWLPISSTGHLILANEIPFFKLDGISQDFFNMFIVVIQLASILAVILIYFNKLNPFSKHGLKKDTMQMWFKVIIGVIPAAIAGFLLDDFISGYINDNPFVIAAALIVYGVLFIVIENRKRQPKINSIDSLTYKTALLIGVFQVLALIPGTSRSGSTILGAIILGTSRTVAAEFSFFLAIPVMFGASFLKLVKYGFAFTQPELFVLIVGFLTSFAVSYFAIKFLVSYIKKHDFKAFGYYRIVLGIVVILYFWLFNA</sequence>
<feature type="transmembrane region" description="Helical" evidence="17">
    <location>
        <begin position="255"/>
        <end position="272"/>
    </location>
</feature>
<feature type="transmembrane region" description="Helical" evidence="17">
    <location>
        <begin position="221"/>
        <end position="243"/>
    </location>
</feature>
<dbReference type="NCBIfam" id="NF001389">
    <property type="entry name" value="PRK00281.1-2"/>
    <property type="match status" value="1"/>
</dbReference>
<evidence type="ECO:0000256" key="16">
    <source>
        <dbReference type="ARBA" id="ARBA00047594"/>
    </source>
</evidence>
<evidence type="ECO:0000256" key="3">
    <source>
        <dbReference type="ARBA" id="ARBA00012374"/>
    </source>
</evidence>
<keyword evidence="10 17" id="KW-1133">Transmembrane helix</keyword>
<dbReference type="GO" id="GO:0071555">
    <property type="term" value="P:cell wall organization"/>
    <property type="evidence" value="ECO:0007669"/>
    <property type="project" value="UniProtKB-KW"/>
</dbReference>
<evidence type="ECO:0000256" key="11">
    <source>
        <dbReference type="ARBA" id="ARBA00023136"/>
    </source>
</evidence>